<dbReference type="PANTHER" id="PTHR30160">
    <property type="entry name" value="TETRAACYLDISACCHARIDE 4'-KINASE-RELATED"/>
    <property type="match status" value="1"/>
</dbReference>
<evidence type="ECO:0000313" key="6">
    <source>
        <dbReference type="EMBL" id="RZO78176.1"/>
    </source>
</evidence>
<comment type="similarity">
    <text evidence="3">Belongs to the glycosyltransferase 9 family.</text>
</comment>
<dbReference type="FunFam" id="3.40.50.2000:FF:000023">
    <property type="entry name" value="ADP-heptose--LPS heptosyltransferase II"/>
    <property type="match status" value="1"/>
</dbReference>
<dbReference type="InterPro" id="IPR051199">
    <property type="entry name" value="LPS_LOS_Heptosyltrfase"/>
</dbReference>
<organism evidence="6 7">
    <name type="scientific">OM182 bacterium</name>
    <dbReference type="NCBI Taxonomy" id="2510334"/>
    <lineage>
        <taxon>Bacteria</taxon>
        <taxon>Pseudomonadati</taxon>
        <taxon>Pseudomonadota</taxon>
        <taxon>Gammaproteobacteria</taxon>
        <taxon>OMG group</taxon>
        <taxon>OM182 clade</taxon>
    </lineage>
</organism>
<evidence type="ECO:0000313" key="7">
    <source>
        <dbReference type="Proteomes" id="UP000320404"/>
    </source>
</evidence>
<proteinExistence type="inferred from homology"/>
<dbReference type="Gene3D" id="3.40.50.2000">
    <property type="entry name" value="Glycogen Phosphorylase B"/>
    <property type="match status" value="2"/>
</dbReference>
<dbReference type="PANTHER" id="PTHR30160:SF7">
    <property type="entry name" value="ADP-HEPTOSE--LPS HEPTOSYLTRANSFERASE 2"/>
    <property type="match status" value="1"/>
</dbReference>
<comment type="catalytic activity">
    <reaction evidence="5">
        <text>an L-alpha-D-Hep-(1-&gt;5)-[alpha-Kdo-(2-&gt;4)]-alpha-Kdo-(2-&gt;6)-lipid A + ADP-L-glycero-beta-D-manno-heptose = an L-alpha-D-Hep-(1-&gt;3)-L-alpha-D-Hep-(1-&gt;5)-[alpha-Kdo-(2-&gt;4)]-alpha-Kdo-(2-&gt;6)-lipid A + ADP + H(+)</text>
        <dbReference type="Rhea" id="RHEA:74071"/>
        <dbReference type="ChEBI" id="CHEBI:15378"/>
        <dbReference type="ChEBI" id="CHEBI:61506"/>
        <dbReference type="ChEBI" id="CHEBI:193068"/>
        <dbReference type="ChEBI" id="CHEBI:193069"/>
        <dbReference type="ChEBI" id="CHEBI:456216"/>
        <dbReference type="EC" id="2.4.99.24"/>
    </reaction>
</comment>
<keyword evidence="1" id="KW-0328">Glycosyltransferase</keyword>
<evidence type="ECO:0000256" key="2">
    <source>
        <dbReference type="ARBA" id="ARBA00022679"/>
    </source>
</evidence>
<protein>
    <recommendedName>
        <fullName evidence="4">lipopolysaccharide heptosyltransferase II</fullName>
        <ecNumber evidence="4">2.4.99.24</ecNumber>
    </recommendedName>
</protein>
<dbReference type="SUPFAM" id="SSF53756">
    <property type="entry name" value="UDP-Glycosyltransferase/glycogen phosphorylase"/>
    <property type="match status" value="1"/>
</dbReference>
<sequence length="347" mass="38243">MSNYKILVIGPSWVGDMVMAQSLFMALQQRHEAADITVMAPAWTRPLLERMPEVAQSIDLHLSHGELNLGKRRQLGKGLRKQGFQQAIVLPNSFKSALIPFHAGIPKRTAWVGEFRWPLLNDARRLDKDVFARMVERFVALAYPALPEPPADCPNPRLQVNEESQAEVLDQFHLDGEGSVLGICPGAEFGPAKQWPAEHYAELANSLLSKGWRVWFFGSISDQLVTESIMADIEPAHFDRCVNLVGKTTLGQAIDLLACARVVASNDSGLMHVAAALGKPIVAMYGSTSPDFTPPLADKVKLLSTDIECRPCFKRECPYGHLRCLNELSPALAIDAVAELIETTPQN</sequence>
<dbReference type="EMBL" id="SHAH01000004">
    <property type="protein sequence ID" value="RZO78176.1"/>
    <property type="molecule type" value="Genomic_DNA"/>
</dbReference>
<dbReference type="Proteomes" id="UP000320404">
    <property type="component" value="Unassembled WGS sequence"/>
</dbReference>
<dbReference type="InterPro" id="IPR011910">
    <property type="entry name" value="RfaF"/>
</dbReference>
<dbReference type="GO" id="GO:0008713">
    <property type="term" value="F:ADP-heptose-lipopolysaccharide heptosyltransferase activity"/>
    <property type="evidence" value="ECO:0007669"/>
    <property type="project" value="UniProtKB-EC"/>
</dbReference>
<reference evidence="6 7" key="1">
    <citation type="submission" date="2019-02" db="EMBL/GenBank/DDBJ databases">
        <title>Prokaryotic population dynamics and viral predation in marine succession experiment using metagenomics: the confinement effect.</title>
        <authorList>
            <person name="Haro-Moreno J.M."/>
            <person name="Rodriguez-Valera F."/>
            <person name="Lopez-Perez M."/>
        </authorList>
    </citation>
    <scope>NUCLEOTIDE SEQUENCE [LARGE SCALE GENOMIC DNA]</scope>
    <source>
        <strain evidence="6">MED-G158</strain>
    </source>
</reference>
<dbReference type="GO" id="GO:0005829">
    <property type="term" value="C:cytosol"/>
    <property type="evidence" value="ECO:0007669"/>
    <property type="project" value="TreeGrafter"/>
</dbReference>
<dbReference type="Pfam" id="PF01075">
    <property type="entry name" value="Glyco_transf_9"/>
    <property type="match status" value="1"/>
</dbReference>
<keyword evidence="2 6" id="KW-0808">Transferase</keyword>
<evidence type="ECO:0000256" key="1">
    <source>
        <dbReference type="ARBA" id="ARBA00022676"/>
    </source>
</evidence>
<accession>A0A520S6T6</accession>
<dbReference type="GO" id="GO:0009244">
    <property type="term" value="P:lipopolysaccharide core region biosynthetic process"/>
    <property type="evidence" value="ECO:0007669"/>
    <property type="project" value="TreeGrafter"/>
</dbReference>
<comment type="caution">
    <text evidence="6">The sequence shown here is derived from an EMBL/GenBank/DDBJ whole genome shotgun (WGS) entry which is preliminary data.</text>
</comment>
<name>A0A520S6T6_9GAMM</name>
<evidence type="ECO:0000256" key="3">
    <source>
        <dbReference type="ARBA" id="ARBA00043995"/>
    </source>
</evidence>
<dbReference type="EC" id="2.4.99.24" evidence="4"/>
<evidence type="ECO:0000256" key="5">
    <source>
        <dbReference type="ARBA" id="ARBA00047503"/>
    </source>
</evidence>
<evidence type="ECO:0000256" key="4">
    <source>
        <dbReference type="ARBA" id="ARBA00044042"/>
    </source>
</evidence>
<dbReference type="InterPro" id="IPR002201">
    <property type="entry name" value="Glyco_trans_9"/>
</dbReference>
<dbReference type="NCBIfam" id="TIGR02195">
    <property type="entry name" value="heptsyl_trn_II"/>
    <property type="match status" value="1"/>
</dbReference>
<gene>
    <name evidence="6" type="primary">waaF</name>
    <name evidence="6" type="ORF">EVA69_00675</name>
</gene>
<dbReference type="CDD" id="cd03789">
    <property type="entry name" value="GT9_LPS_heptosyltransferase"/>
    <property type="match status" value="1"/>
</dbReference>
<dbReference type="AlphaFoldDB" id="A0A520S6T6"/>